<dbReference type="RefSeq" id="WP_248343386.1">
    <property type="nucleotide sequence ID" value="NZ_AP025592.1"/>
</dbReference>
<gene>
    <name evidence="2" type="ORF">AMPC_39380</name>
</gene>
<evidence type="ECO:0000313" key="2">
    <source>
        <dbReference type="EMBL" id="BDG10825.1"/>
    </source>
</evidence>
<evidence type="ECO:0008006" key="4">
    <source>
        <dbReference type="Google" id="ProtNLM"/>
    </source>
</evidence>
<evidence type="ECO:0000256" key="1">
    <source>
        <dbReference type="SAM" id="SignalP"/>
    </source>
</evidence>
<proteinExistence type="predicted"/>
<dbReference type="Proteomes" id="UP001162734">
    <property type="component" value="Chromosome"/>
</dbReference>
<feature type="signal peptide" evidence="1">
    <location>
        <begin position="1"/>
        <end position="26"/>
    </location>
</feature>
<name>A0ABM7XG00_9BACT</name>
<keyword evidence="3" id="KW-1185">Reference proteome</keyword>
<keyword evidence="1" id="KW-0732">Signal</keyword>
<accession>A0ABM7XG00</accession>
<evidence type="ECO:0000313" key="3">
    <source>
        <dbReference type="Proteomes" id="UP001162734"/>
    </source>
</evidence>
<protein>
    <recommendedName>
        <fullName evidence="4">Outer membrane lipoprotein-sorting protein</fullName>
    </recommendedName>
</protein>
<dbReference type="Gene3D" id="2.50.20.10">
    <property type="entry name" value="Lipoprotein localisation LolA/LolB/LppX"/>
    <property type="match status" value="1"/>
</dbReference>
<organism evidence="2 3">
    <name type="scientific">Anaeromyxobacter paludicola</name>
    <dbReference type="NCBI Taxonomy" id="2918171"/>
    <lineage>
        <taxon>Bacteria</taxon>
        <taxon>Pseudomonadati</taxon>
        <taxon>Myxococcota</taxon>
        <taxon>Myxococcia</taxon>
        <taxon>Myxococcales</taxon>
        <taxon>Cystobacterineae</taxon>
        <taxon>Anaeromyxobacteraceae</taxon>
        <taxon>Anaeromyxobacter</taxon>
    </lineage>
</organism>
<dbReference type="EMBL" id="AP025592">
    <property type="protein sequence ID" value="BDG10825.1"/>
    <property type="molecule type" value="Genomic_DNA"/>
</dbReference>
<sequence>MPGRLSQHLHPAAALVRLAAPLALLAAGCHLSRDEREAATIAERNAAARGGLAAWRKVRALSISGRLEAGRPRDPARLARSYLPSQARLEPGARRALARRGDPERQVQLPFAMELKRPRMSRVEVKFQGQTAVQVFDGTRGFKLRPFLGRREVEPFTAEELRVASQQSELEGPLLDYEAQGSRVRLVGTEPVDGRDAYKLAVTSRDGEVRHVWVDAKSYLDVKVEGSRRIDGKVRPVFTYLRDYRAVDGLLFPMALETTVEGAPGSEKLTVERVAVNPELDDARFAKAD</sequence>
<feature type="chain" id="PRO_5045318315" description="Outer membrane lipoprotein-sorting protein" evidence="1">
    <location>
        <begin position="27"/>
        <end position="289"/>
    </location>
</feature>
<reference evidence="3" key="1">
    <citation type="journal article" date="2022" name="Int. J. Syst. Evol. Microbiol.">
        <title>Anaeromyxobacter oryzae sp. nov., Anaeromyxobacter diazotrophicus sp. nov. and Anaeromyxobacter paludicola sp. nov., isolated from paddy soils.</title>
        <authorList>
            <person name="Itoh H."/>
            <person name="Xu Z."/>
            <person name="Mise K."/>
            <person name="Masuda Y."/>
            <person name="Ushijima N."/>
            <person name="Hayakawa C."/>
            <person name="Shiratori Y."/>
            <person name="Senoo K."/>
        </authorList>
    </citation>
    <scope>NUCLEOTIDE SEQUENCE [LARGE SCALE GENOMIC DNA]</scope>
    <source>
        <strain evidence="3">Red630</strain>
    </source>
</reference>
<dbReference type="PROSITE" id="PS51257">
    <property type="entry name" value="PROKAR_LIPOPROTEIN"/>
    <property type="match status" value="1"/>
</dbReference>